<dbReference type="AlphaFoldDB" id="A0A6P2LM49"/>
<comment type="subcellular location">
    <subcellularLocation>
        <location evidence="1">Membrane</location>
        <topology evidence="1">Multi-pass membrane protein</topology>
    </subcellularLocation>
</comment>
<dbReference type="EMBL" id="CABVPL010000022">
    <property type="protein sequence ID" value="VWB71403.1"/>
    <property type="molecule type" value="Genomic_DNA"/>
</dbReference>
<feature type="transmembrane region" description="Helical" evidence="6">
    <location>
        <begin position="180"/>
        <end position="200"/>
    </location>
</feature>
<feature type="region of interest" description="Disordered" evidence="5">
    <location>
        <begin position="541"/>
        <end position="573"/>
    </location>
</feature>
<evidence type="ECO:0000313" key="7">
    <source>
        <dbReference type="EMBL" id="VWB71403.1"/>
    </source>
</evidence>
<feature type="transmembrane region" description="Helical" evidence="6">
    <location>
        <begin position="35"/>
        <end position="52"/>
    </location>
</feature>
<dbReference type="Proteomes" id="UP000494222">
    <property type="component" value="Unassembled WGS sequence"/>
</dbReference>
<keyword evidence="2 6" id="KW-0812">Transmembrane</keyword>
<feature type="transmembrane region" description="Helical" evidence="6">
    <location>
        <begin position="64"/>
        <end position="84"/>
    </location>
</feature>
<reference evidence="7 8" key="1">
    <citation type="submission" date="2019-09" db="EMBL/GenBank/DDBJ databases">
        <authorList>
            <person name="Depoorter E."/>
        </authorList>
    </citation>
    <scope>NUCLEOTIDE SEQUENCE [LARGE SCALE GENOMIC DNA]</scope>
    <source>
        <strain evidence="7">LMG 24064</strain>
    </source>
</reference>
<feature type="transmembrane region" description="Helical" evidence="6">
    <location>
        <begin position="105"/>
        <end position="130"/>
    </location>
</feature>
<feature type="transmembrane region" description="Helical" evidence="6">
    <location>
        <begin position="444"/>
        <end position="461"/>
    </location>
</feature>
<evidence type="ECO:0000256" key="2">
    <source>
        <dbReference type="ARBA" id="ARBA00022692"/>
    </source>
</evidence>
<feature type="transmembrane region" description="Helical" evidence="6">
    <location>
        <begin position="382"/>
        <end position="406"/>
    </location>
</feature>
<feature type="transmembrane region" description="Helical" evidence="6">
    <location>
        <begin position="505"/>
        <end position="524"/>
    </location>
</feature>
<dbReference type="PANTHER" id="PTHR47547">
    <property type="match status" value="1"/>
</dbReference>
<sequence>MPGQGNTHPSVPLSRSVPADGGHGKFKKQLSLTDLTFIGLGAIFGSGWLFAASHVSTIAGPAGIFSWLLGGFAVLLLGIVYCELGAALPRAGGVVRYPVFSHGPLLGYLMGFITLIAFSSLIAIEVVAARQYAAAWFPGLTQTGSSDPTTLGWLVQAALLCFFFYLNYSSVKTFAKANNIISVFKFVVPLSVIAVLFTFFKPANLTTHGFAPFGMPGIEMAVSAGGIIFAYLGLTPIVSVASEVRNPQRTIPIALILSILLSTLIYVLLQLAFIGSIPTDMLAAGWHDVSKAFSLPYRDIALALGVGWLAVMVVADAMISPSGCGNIYMNATPRVVYGWAKTGTFFKVFTRVDEASGIPRAGLWLTFGLAIFWTMPFPSWEALINIVSAALVLSYAVAPVSVAALRRTAPGLPRPFRAVAFGITGPASFVIAALIVYWSGWSTVSWLLGLQIAMFVIYLACRRWVPTAHLSLAEQVRSSAWLIAFYAAMIVLSYFGGFGGTGQLAHPYDTAVVAAAALVIYYWGANTGVRSDKLQLEDDEDLHPHVSPSHSGRAHHARPRIVRGKPCNSQVSS</sequence>
<protein>
    <submittedName>
        <fullName evidence="7">Aspartate:proton symporter</fullName>
    </submittedName>
</protein>
<feature type="transmembrane region" description="Helical" evidence="6">
    <location>
        <begin position="357"/>
        <end position="376"/>
    </location>
</feature>
<name>A0A6P2LM49_9BURK</name>
<evidence type="ECO:0000256" key="6">
    <source>
        <dbReference type="SAM" id="Phobius"/>
    </source>
</evidence>
<dbReference type="InterPro" id="IPR052962">
    <property type="entry name" value="AA_Transporter_AGT"/>
</dbReference>
<gene>
    <name evidence="7" type="ORF">BLA24064_03343</name>
</gene>
<feature type="compositionally biased region" description="Basic residues" evidence="5">
    <location>
        <begin position="552"/>
        <end position="563"/>
    </location>
</feature>
<feature type="transmembrane region" description="Helical" evidence="6">
    <location>
        <begin position="481"/>
        <end position="499"/>
    </location>
</feature>
<feature type="transmembrane region" description="Helical" evidence="6">
    <location>
        <begin position="150"/>
        <end position="168"/>
    </location>
</feature>
<feature type="transmembrane region" description="Helical" evidence="6">
    <location>
        <begin position="297"/>
        <end position="319"/>
    </location>
</feature>
<feature type="transmembrane region" description="Helical" evidence="6">
    <location>
        <begin position="253"/>
        <end position="277"/>
    </location>
</feature>
<feature type="region of interest" description="Disordered" evidence="5">
    <location>
        <begin position="1"/>
        <end position="22"/>
    </location>
</feature>
<keyword evidence="3 6" id="KW-1133">Transmembrane helix</keyword>
<dbReference type="InterPro" id="IPR002293">
    <property type="entry name" value="AA/rel_permease1"/>
</dbReference>
<evidence type="ECO:0000256" key="3">
    <source>
        <dbReference type="ARBA" id="ARBA00022989"/>
    </source>
</evidence>
<feature type="transmembrane region" description="Helical" evidence="6">
    <location>
        <begin position="418"/>
        <end position="438"/>
    </location>
</feature>
<evidence type="ECO:0000256" key="1">
    <source>
        <dbReference type="ARBA" id="ARBA00004141"/>
    </source>
</evidence>
<dbReference type="GO" id="GO:0022857">
    <property type="term" value="F:transmembrane transporter activity"/>
    <property type="evidence" value="ECO:0007669"/>
    <property type="project" value="InterPro"/>
</dbReference>
<dbReference type="Pfam" id="PF13520">
    <property type="entry name" value="AA_permease_2"/>
    <property type="match status" value="1"/>
</dbReference>
<evidence type="ECO:0000256" key="4">
    <source>
        <dbReference type="ARBA" id="ARBA00023136"/>
    </source>
</evidence>
<keyword evidence="4 6" id="KW-0472">Membrane</keyword>
<dbReference type="Gene3D" id="1.20.1740.10">
    <property type="entry name" value="Amino acid/polyamine transporter I"/>
    <property type="match status" value="1"/>
</dbReference>
<proteinExistence type="predicted"/>
<organism evidence="7 8">
    <name type="scientific">Burkholderia latens</name>
    <dbReference type="NCBI Taxonomy" id="488446"/>
    <lineage>
        <taxon>Bacteria</taxon>
        <taxon>Pseudomonadati</taxon>
        <taxon>Pseudomonadota</taxon>
        <taxon>Betaproteobacteria</taxon>
        <taxon>Burkholderiales</taxon>
        <taxon>Burkholderiaceae</taxon>
        <taxon>Burkholderia</taxon>
        <taxon>Burkholderia cepacia complex</taxon>
    </lineage>
</organism>
<accession>A0A6P2LM49</accession>
<feature type="transmembrane region" description="Helical" evidence="6">
    <location>
        <begin position="220"/>
        <end position="241"/>
    </location>
</feature>
<evidence type="ECO:0000256" key="5">
    <source>
        <dbReference type="SAM" id="MobiDB-lite"/>
    </source>
</evidence>
<evidence type="ECO:0000313" key="8">
    <source>
        <dbReference type="Proteomes" id="UP000494222"/>
    </source>
</evidence>
<dbReference type="PANTHER" id="PTHR47547:SF1">
    <property type="entry name" value="ASPARTATE-PROTON SYMPORTER"/>
    <property type="match status" value="1"/>
</dbReference>
<dbReference type="GO" id="GO:0016020">
    <property type="term" value="C:membrane"/>
    <property type="evidence" value="ECO:0007669"/>
    <property type="project" value="UniProtKB-SubCell"/>
</dbReference>